<accession>A0AAW2U8R5</accession>
<name>A0AAW2U8R5_9LAMI</name>
<gene>
    <name evidence="2" type="ORF">Slati_3803800</name>
</gene>
<reference evidence="2" key="2">
    <citation type="journal article" date="2024" name="Plant">
        <title>Genomic evolution and insights into agronomic trait innovations of Sesamum species.</title>
        <authorList>
            <person name="Miao H."/>
            <person name="Wang L."/>
            <person name="Qu L."/>
            <person name="Liu H."/>
            <person name="Sun Y."/>
            <person name="Le M."/>
            <person name="Wang Q."/>
            <person name="Wei S."/>
            <person name="Zheng Y."/>
            <person name="Lin W."/>
            <person name="Duan Y."/>
            <person name="Cao H."/>
            <person name="Xiong S."/>
            <person name="Wang X."/>
            <person name="Wei L."/>
            <person name="Li C."/>
            <person name="Ma Q."/>
            <person name="Ju M."/>
            <person name="Zhao R."/>
            <person name="Li G."/>
            <person name="Mu C."/>
            <person name="Tian Q."/>
            <person name="Mei H."/>
            <person name="Zhang T."/>
            <person name="Gao T."/>
            <person name="Zhang H."/>
        </authorList>
    </citation>
    <scope>NUCLEOTIDE SEQUENCE</scope>
    <source>
        <strain evidence="2">KEN1</strain>
    </source>
</reference>
<dbReference type="Pfam" id="PF14244">
    <property type="entry name" value="Retrotran_gag_3"/>
    <property type="match status" value="1"/>
</dbReference>
<dbReference type="AlphaFoldDB" id="A0AAW2U8R5"/>
<reference evidence="2" key="1">
    <citation type="submission" date="2020-06" db="EMBL/GenBank/DDBJ databases">
        <authorList>
            <person name="Li T."/>
            <person name="Hu X."/>
            <person name="Zhang T."/>
            <person name="Song X."/>
            <person name="Zhang H."/>
            <person name="Dai N."/>
            <person name="Sheng W."/>
            <person name="Hou X."/>
            <person name="Wei L."/>
        </authorList>
    </citation>
    <scope>NUCLEOTIDE SEQUENCE</scope>
    <source>
        <strain evidence="2">KEN1</strain>
        <tissue evidence="2">Leaf</tissue>
    </source>
</reference>
<evidence type="ECO:0000313" key="2">
    <source>
        <dbReference type="EMBL" id="KAL0412141.1"/>
    </source>
</evidence>
<evidence type="ECO:0000259" key="1">
    <source>
        <dbReference type="Pfam" id="PF14244"/>
    </source>
</evidence>
<sequence>MVKNTTTNIKGSNCQHKKYVLYLHPSEHSGMSLASSSLDGMIFFAWSRSVYMPLGTKLKLGFIDGLFPRPTLGSKNFEQWCCVDLMATSWLWNSISKDIVEAFMYASSSRELWLELQGRYDRSNGPMIYQIQREILTISQGDLSVTIYFTKVKKLWNEIACLVPSPKCTCGKCTCETGKAVSVQNESTQLMQFLIGLHEIYDKERSQVLTMDPLPDVEKVYSMILRVEK</sequence>
<dbReference type="EMBL" id="JACGWN010000013">
    <property type="protein sequence ID" value="KAL0412141.1"/>
    <property type="molecule type" value="Genomic_DNA"/>
</dbReference>
<proteinExistence type="predicted"/>
<comment type="caution">
    <text evidence="2">The sequence shown here is derived from an EMBL/GenBank/DDBJ whole genome shotgun (WGS) entry which is preliminary data.</text>
</comment>
<dbReference type="PANTHER" id="PTHR37610:SF40">
    <property type="entry name" value="OS01G0909600 PROTEIN"/>
    <property type="match status" value="1"/>
</dbReference>
<dbReference type="InterPro" id="IPR029472">
    <property type="entry name" value="Copia-like_N"/>
</dbReference>
<organism evidence="2">
    <name type="scientific">Sesamum latifolium</name>
    <dbReference type="NCBI Taxonomy" id="2727402"/>
    <lineage>
        <taxon>Eukaryota</taxon>
        <taxon>Viridiplantae</taxon>
        <taxon>Streptophyta</taxon>
        <taxon>Embryophyta</taxon>
        <taxon>Tracheophyta</taxon>
        <taxon>Spermatophyta</taxon>
        <taxon>Magnoliopsida</taxon>
        <taxon>eudicotyledons</taxon>
        <taxon>Gunneridae</taxon>
        <taxon>Pentapetalae</taxon>
        <taxon>asterids</taxon>
        <taxon>lamiids</taxon>
        <taxon>Lamiales</taxon>
        <taxon>Pedaliaceae</taxon>
        <taxon>Sesamum</taxon>
    </lineage>
</organism>
<protein>
    <recommendedName>
        <fullName evidence="1">Retrotransposon Copia-like N-terminal domain-containing protein</fullName>
    </recommendedName>
</protein>
<dbReference type="PANTHER" id="PTHR37610">
    <property type="entry name" value="CCHC-TYPE DOMAIN-CONTAINING PROTEIN"/>
    <property type="match status" value="1"/>
</dbReference>
<feature type="domain" description="Retrotransposon Copia-like N-terminal" evidence="1">
    <location>
        <begin position="24"/>
        <end position="70"/>
    </location>
</feature>